<dbReference type="RefSeq" id="WP_089971041.1">
    <property type="nucleotide sequence ID" value="NZ_FNJM01000009.1"/>
</dbReference>
<reference evidence="6 7" key="1">
    <citation type="submission" date="2016-10" db="EMBL/GenBank/DDBJ databases">
        <authorList>
            <person name="de Groot N.N."/>
        </authorList>
    </citation>
    <scope>NUCLEOTIDE SEQUENCE [LARGE SCALE GENOMIC DNA]</scope>
    <source>
        <strain evidence="6 7">DSM 12272</strain>
    </source>
</reference>
<gene>
    <name evidence="6" type="ORF">SAMN04488529_10967</name>
</gene>
<dbReference type="STRING" id="94869.SAMN04488529_10967"/>
<feature type="domain" description="ABC transporter" evidence="5">
    <location>
        <begin position="4"/>
        <end position="217"/>
    </location>
</feature>
<dbReference type="InterPro" id="IPR003593">
    <property type="entry name" value="AAA+_ATPase"/>
</dbReference>
<dbReference type="SUPFAM" id="SSF52540">
    <property type="entry name" value="P-loop containing nucleoside triphosphate hydrolases"/>
    <property type="match status" value="1"/>
</dbReference>
<keyword evidence="2" id="KW-0813">Transport</keyword>
<dbReference type="GO" id="GO:0005886">
    <property type="term" value="C:plasma membrane"/>
    <property type="evidence" value="ECO:0007669"/>
    <property type="project" value="UniProtKB-SubCell"/>
</dbReference>
<dbReference type="PROSITE" id="PS50893">
    <property type="entry name" value="ABC_TRANSPORTER_2"/>
    <property type="match status" value="1"/>
</dbReference>
<dbReference type="SMART" id="SM00382">
    <property type="entry name" value="AAA"/>
    <property type="match status" value="1"/>
</dbReference>
<dbReference type="CDD" id="cd03225">
    <property type="entry name" value="ABC_cobalt_CbiO_domain1"/>
    <property type="match status" value="1"/>
</dbReference>
<dbReference type="AlphaFoldDB" id="A0A1H0U5C3"/>
<sequence>MKILEVKNITYSANNTQILKGISLDINKGDCVSIVGSSGSGKSTLLKLCSDLIPLESGEILYKGKNYNNYDSLELRREISYCVQSAYLFGETVYDNLEFPFIVRNENVNEGRLNDLLRMFNLDKSFLKKDINSLSGGERQRISLIRNLIYTPEVLLLDEATSTLDEDNVKNVEKIINDINNNGVTVIWITHSLEQSQKTFNRRIIMKDGRVLKEEEL</sequence>
<dbReference type="InterPro" id="IPR003439">
    <property type="entry name" value="ABC_transporter-like_ATP-bd"/>
</dbReference>
<comment type="subcellular location">
    <subcellularLocation>
        <location evidence="1">Cell membrane</location>
        <topology evidence="1">Peripheral membrane protein</topology>
    </subcellularLocation>
</comment>
<keyword evidence="4 6" id="KW-0067">ATP-binding</keyword>
<keyword evidence="7" id="KW-1185">Reference proteome</keyword>
<dbReference type="EMBL" id="FNJM01000009">
    <property type="protein sequence ID" value="SDP61383.1"/>
    <property type="molecule type" value="Genomic_DNA"/>
</dbReference>
<evidence type="ECO:0000259" key="5">
    <source>
        <dbReference type="PROSITE" id="PS50893"/>
    </source>
</evidence>
<dbReference type="PANTHER" id="PTHR43423">
    <property type="entry name" value="ABC TRANSPORTER I FAMILY MEMBER 17"/>
    <property type="match status" value="1"/>
</dbReference>
<dbReference type="OrthoDB" id="9785080at2"/>
<organism evidence="6 7">
    <name type="scientific">Clostridium gasigenes</name>
    <dbReference type="NCBI Taxonomy" id="94869"/>
    <lineage>
        <taxon>Bacteria</taxon>
        <taxon>Bacillati</taxon>
        <taxon>Bacillota</taxon>
        <taxon>Clostridia</taxon>
        <taxon>Eubacteriales</taxon>
        <taxon>Clostridiaceae</taxon>
        <taxon>Clostridium</taxon>
    </lineage>
</organism>
<dbReference type="GO" id="GO:0016887">
    <property type="term" value="F:ATP hydrolysis activity"/>
    <property type="evidence" value="ECO:0007669"/>
    <property type="project" value="InterPro"/>
</dbReference>
<dbReference type="InterPro" id="IPR015856">
    <property type="entry name" value="ABC_transpr_CbiO/EcfA_su"/>
</dbReference>
<proteinExistence type="predicted"/>
<keyword evidence="3" id="KW-0547">Nucleotide-binding</keyword>
<dbReference type="InterPro" id="IPR017871">
    <property type="entry name" value="ABC_transporter-like_CS"/>
</dbReference>
<dbReference type="Pfam" id="PF00005">
    <property type="entry name" value="ABC_tran"/>
    <property type="match status" value="1"/>
</dbReference>
<dbReference type="PANTHER" id="PTHR43423:SF1">
    <property type="entry name" value="ABC TRANSPORTER I FAMILY MEMBER 17"/>
    <property type="match status" value="1"/>
</dbReference>
<evidence type="ECO:0000313" key="6">
    <source>
        <dbReference type="EMBL" id="SDP61383.1"/>
    </source>
</evidence>
<evidence type="ECO:0000256" key="1">
    <source>
        <dbReference type="ARBA" id="ARBA00004202"/>
    </source>
</evidence>
<dbReference type="GO" id="GO:0022857">
    <property type="term" value="F:transmembrane transporter activity"/>
    <property type="evidence" value="ECO:0007669"/>
    <property type="project" value="UniProtKB-ARBA"/>
</dbReference>
<dbReference type="GO" id="GO:0005524">
    <property type="term" value="F:ATP binding"/>
    <property type="evidence" value="ECO:0007669"/>
    <property type="project" value="UniProtKB-KW"/>
</dbReference>
<evidence type="ECO:0000256" key="2">
    <source>
        <dbReference type="ARBA" id="ARBA00022448"/>
    </source>
</evidence>
<evidence type="ECO:0000256" key="3">
    <source>
        <dbReference type="ARBA" id="ARBA00022741"/>
    </source>
</evidence>
<protein>
    <submittedName>
        <fullName evidence="6">Putative ABC transport system ATP-binding protein</fullName>
    </submittedName>
</protein>
<dbReference type="Gene3D" id="3.40.50.300">
    <property type="entry name" value="P-loop containing nucleotide triphosphate hydrolases"/>
    <property type="match status" value="1"/>
</dbReference>
<dbReference type="Proteomes" id="UP000198597">
    <property type="component" value="Unassembled WGS sequence"/>
</dbReference>
<name>A0A1H0U5C3_9CLOT</name>
<evidence type="ECO:0000256" key="4">
    <source>
        <dbReference type="ARBA" id="ARBA00022840"/>
    </source>
</evidence>
<evidence type="ECO:0000313" key="7">
    <source>
        <dbReference type="Proteomes" id="UP000198597"/>
    </source>
</evidence>
<accession>A0A1H0U5C3</accession>
<dbReference type="InterPro" id="IPR027417">
    <property type="entry name" value="P-loop_NTPase"/>
</dbReference>
<dbReference type="PROSITE" id="PS00211">
    <property type="entry name" value="ABC_TRANSPORTER_1"/>
    <property type="match status" value="1"/>
</dbReference>